<dbReference type="PANTHER" id="PTHR34387">
    <property type="entry name" value="SLR1258 PROTEIN"/>
    <property type="match status" value="1"/>
</dbReference>
<protein>
    <submittedName>
        <fullName evidence="1">SIMPL domain-containing protein</fullName>
    </submittedName>
</protein>
<dbReference type="PANTHER" id="PTHR34387:SF2">
    <property type="entry name" value="SLR1258 PROTEIN"/>
    <property type="match status" value="1"/>
</dbReference>
<accession>A0A9D9H080</accession>
<evidence type="ECO:0000313" key="1">
    <source>
        <dbReference type="EMBL" id="MBO8430762.1"/>
    </source>
</evidence>
<organism evidence="1 2">
    <name type="scientific">Candidatus Scatousia excrementipullorum</name>
    <dbReference type="NCBI Taxonomy" id="2840936"/>
    <lineage>
        <taxon>Bacteria</taxon>
        <taxon>Candidatus Scatousia</taxon>
    </lineage>
</organism>
<dbReference type="Gene3D" id="3.30.110.170">
    <property type="entry name" value="Protein of unknown function (DUF541), domain 1"/>
    <property type="match status" value="1"/>
</dbReference>
<dbReference type="GO" id="GO:0006974">
    <property type="term" value="P:DNA damage response"/>
    <property type="evidence" value="ECO:0007669"/>
    <property type="project" value="TreeGrafter"/>
</dbReference>
<reference evidence="1" key="2">
    <citation type="journal article" date="2021" name="PeerJ">
        <title>Extensive microbial diversity within the chicken gut microbiome revealed by metagenomics and culture.</title>
        <authorList>
            <person name="Gilroy R."/>
            <person name="Ravi A."/>
            <person name="Getino M."/>
            <person name="Pursley I."/>
            <person name="Horton D.L."/>
            <person name="Alikhan N.F."/>
            <person name="Baker D."/>
            <person name="Gharbi K."/>
            <person name="Hall N."/>
            <person name="Watson M."/>
            <person name="Adriaenssens E.M."/>
            <person name="Foster-Nyarko E."/>
            <person name="Jarju S."/>
            <person name="Secka A."/>
            <person name="Antonio M."/>
            <person name="Oren A."/>
            <person name="Chaudhuri R.R."/>
            <person name="La Ragione R."/>
            <person name="Hildebrand F."/>
            <person name="Pallen M.J."/>
        </authorList>
    </citation>
    <scope>NUCLEOTIDE SEQUENCE</scope>
    <source>
        <strain evidence="1">10192</strain>
    </source>
</reference>
<evidence type="ECO:0000313" key="2">
    <source>
        <dbReference type="Proteomes" id="UP000823632"/>
    </source>
</evidence>
<dbReference type="InterPro" id="IPR052022">
    <property type="entry name" value="26kDa_periplasmic_antigen"/>
</dbReference>
<gene>
    <name evidence="1" type="ORF">IAC76_05180</name>
</gene>
<sequence>MLEKIEKFQVIILSLVLALGLVWSTKIATSTLSKDVIFVTGSSSKTVTSDSGMLEFTIQTRKPTKAAAYAEISNQMPIIKEYLKNKGINDSEIEFKPYNGYNTYRVLDNGRTTNDIAYYNISQNIEIRSNDVNKIKDISTDITNLISKGIDINVYPPMYFYSKLSDEKVKMLEDATADAKDRASAMLKATNNKVGKIQSVNMGVFQITPVDSTSVSDMGISDTTTIEKKITSVANVTFRIK</sequence>
<dbReference type="Gene3D" id="3.30.70.2970">
    <property type="entry name" value="Protein of unknown function (DUF541), domain 2"/>
    <property type="match status" value="1"/>
</dbReference>
<dbReference type="InterPro" id="IPR007497">
    <property type="entry name" value="SIMPL/DUF541"/>
</dbReference>
<proteinExistence type="predicted"/>
<dbReference type="AlphaFoldDB" id="A0A9D9H080"/>
<comment type="caution">
    <text evidence="1">The sequence shown here is derived from an EMBL/GenBank/DDBJ whole genome shotgun (WGS) entry which is preliminary data.</text>
</comment>
<reference evidence="1" key="1">
    <citation type="submission" date="2020-10" db="EMBL/GenBank/DDBJ databases">
        <authorList>
            <person name="Gilroy R."/>
        </authorList>
    </citation>
    <scope>NUCLEOTIDE SEQUENCE</scope>
    <source>
        <strain evidence="1">10192</strain>
    </source>
</reference>
<dbReference type="EMBL" id="JADIND010000108">
    <property type="protein sequence ID" value="MBO8430762.1"/>
    <property type="molecule type" value="Genomic_DNA"/>
</dbReference>
<name>A0A9D9H080_9BACT</name>
<dbReference type="Pfam" id="PF04402">
    <property type="entry name" value="SIMPL"/>
    <property type="match status" value="1"/>
</dbReference>
<dbReference type="Proteomes" id="UP000823632">
    <property type="component" value="Unassembled WGS sequence"/>
</dbReference>